<evidence type="ECO:0000313" key="1">
    <source>
        <dbReference type="EMBL" id="OAF12624.1"/>
    </source>
</evidence>
<proteinExistence type="predicted"/>
<sequence length="76" mass="8450">MRTESGGYRSDHLRALTQCVEVHAKEVRIMRSKSALLRTLVAAPAQKRQVLEYPVCTEMARAAADEDGHYCFAAAL</sequence>
<dbReference type="OrthoDB" id="9791494at2"/>
<keyword evidence="2" id="KW-1185">Reference proteome</keyword>
<dbReference type="AlphaFoldDB" id="A0A176Z0N0"/>
<dbReference type="STRING" id="1505087.AYJ54_46060"/>
<reference evidence="1 2" key="1">
    <citation type="submission" date="2016-03" db="EMBL/GenBank/DDBJ databases">
        <title>Draft Genome Sequence of the Strain BR 10245 (Bradyrhizobium sp.) isolated from nodules of Centrolobium paraense.</title>
        <authorList>
            <person name="Simoes-Araujo J.L.Sr."/>
            <person name="Barauna A.C."/>
            <person name="Silva K."/>
            <person name="Zilli J.E."/>
        </authorList>
    </citation>
    <scope>NUCLEOTIDE SEQUENCE [LARGE SCALE GENOMIC DNA]</scope>
    <source>
        <strain evidence="1 2">BR 10245</strain>
    </source>
</reference>
<accession>A0A176Z0N0</accession>
<evidence type="ECO:0000313" key="2">
    <source>
        <dbReference type="Proteomes" id="UP000076959"/>
    </source>
</evidence>
<gene>
    <name evidence="1" type="ORF">AYJ54_46060</name>
</gene>
<organism evidence="1 2">
    <name type="scientific">Bradyrhizobium centrolobii</name>
    <dbReference type="NCBI Taxonomy" id="1505087"/>
    <lineage>
        <taxon>Bacteria</taxon>
        <taxon>Pseudomonadati</taxon>
        <taxon>Pseudomonadota</taxon>
        <taxon>Alphaproteobacteria</taxon>
        <taxon>Hyphomicrobiales</taxon>
        <taxon>Nitrobacteraceae</taxon>
        <taxon>Bradyrhizobium</taxon>
    </lineage>
</organism>
<dbReference type="Proteomes" id="UP000076959">
    <property type="component" value="Unassembled WGS sequence"/>
</dbReference>
<dbReference type="EMBL" id="LUUB01000039">
    <property type="protein sequence ID" value="OAF12624.1"/>
    <property type="molecule type" value="Genomic_DNA"/>
</dbReference>
<dbReference type="RefSeq" id="WP_063698756.1">
    <property type="nucleotide sequence ID" value="NZ_LUUB01000039.1"/>
</dbReference>
<name>A0A176Z0N0_9BRAD</name>
<protein>
    <submittedName>
        <fullName evidence="1">Uncharacterized protein</fullName>
    </submittedName>
</protein>
<comment type="caution">
    <text evidence="1">The sequence shown here is derived from an EMBL/GenBank/DDBJ whole genome shotgun (WGS) entry which is preliminary data.</text>
</comment>